<accession>D4MYJ6</accession>
<dbReference type="KEGG" id="bprl:CL2_06440"/>
<sequence length="42" mass="4673">MLSYISKARSGSGIFNAEKMSVYVPLGTQQMLSDYGYHIVTE</sequence>
<protein>
    <submittedName>
        <fullName evidence="1">Uncharacterized protein</fullName>
    </submittedName>
</protein>
<dbReference type="AlphaFoldDB" id="D4MYJ6"/>
<evidence type="ECO:0000313" key="1">
    <source>
        <dbReference type="EMBL" id="CBL37691.1"/>
    </source>
</evidence>
<reference evidence="1 2" key="1">
    <citation type="submission" date="2010-03" db="EMBL/GenBank/DDBJ databases">
        <title>The genome sequence of Clostridiales sp. SSC/2.</title>
        <authorList>
            <consortium name="metaHIT consortium -- http://www.metahit.eu/"/>
            <person name="Pajon A."/>
            <person name="Turner K."/>
            <person name="Parkhill J."/>
            <person name="Duncan S."/>
            <person name="Flint H."/>
        </authorList>
    </citation>
    <scope>NUCLEOTIDE SEQUENCE [LARGE SCALE GENOMIC DNA]</scope>
    <source>
        <strain evidence="1 2">SSC/2</strain>
    </source>
</reference>
<evidence type="ECO:0000313" key="2">
    <source>
        <dbReference type="Proteomes" id="UP000008960"/>
    </source>
</evidence>
<gene>
    <name evidence="1" type="ORF">CL2_06440</name>
</gene>
<name>D4MYJ6_ANAHA</name>
<organism evidence="1 2">
    <name type="scientific">Anaerostipes hadrus</name>
    <dbReference type="NCBI Taxonomy" id="649756"/>
    <lineage>
        <taxon>Bacteria</taxon>
        <taxon>Bacillati</taxon>
        <taxon>Bacillota</taxon>
        <taxon>Clostridia</taxon>
        <taxon>Lachnospirales</taxon>
        <taxon>Lachnospiraceae</taxon>
        <taxon>Anaerostipes</taxon>
    </lineage>
</organism>
<proteinExistence type="predicted"/>
<reference evidence="1 2" key="2">
    <citation type="submission" date="2010-03" db="EMBL/GenBank/DDBJ databases">
        <authorList>
            <person name="Pajon A."/>
        </authorList>
    </citation>
    <scope>NUCLEOTIDE SEQUENCE [LARGE SCALE GENOMIC DNA]</scope>
    <source>
        <strain evidence="1 2">SSC/2</strain>
    </source>
</reference>
<dbReference type="EMBL" id="FP929061">
    <property type="protein sequence ID" value="CBL37691.1"/>
    <property type="molecule type" value="Genomic_DNA"/>
</dbReference>
<dbReference type="RefSeq" id="WP_008393356.1">
    <property type="nucleotide sequence ID" value="NC_021016.1"/>
</dbReference>
<dbReference type="Proteomes" id="UP000008960">
    <property type="component" value="Chromosome"/>
</dbReference>